<protein>
    <submittedName>
        <fullName evidence="1">Recombinase</fullName>
    </submittedName>
</protein>
<dbReference type="OrthoDB" id="8966986at2"/>
<dbReference type="EMBL" id="JACCEW010000008">
    <property type="protein sequence ID" value="NYT38894.1"/>
    <property type="molecule type" value="Genomic_DNA"/>
</dbReference>
<evidence type="ECO:0000313" key="2">
    <source>
        <dbReference type="Proteomes" id="UP000580517"/>
    </source>
</evidence>
<name>A0A853FDE9_9BURK</name>
<reference evidence="1 2" key="1">
    <citation type="submission" date="2020-07" db="EMBL/GenBank/DDBJ databases">
        <title>Taxonomic revisions and descriptions of new bacterial species based on genomic comparisons in the high-G+C-content subgroup of the family Alcaligenaceae.</title>
        <authorList>
            <person name="Szabo A."/>
            <person name="Felfoldi T."/>
        </authorList>
    </citation>
    <scope>NUCLEOTIDE SEQUENCE [LARGE SCALE GENOMIC DNA]</scope>
    <source>
        <strain evidence="1 2">DSM 25264</strain>
    </source>
</reference>
<dbReference type="Proteomes" id="UP000580517">
    <property type="component" value="Unassembled WGS sequence"/>
</dbReference>
<dbReference type="AlphaFoldDB" id="A0A853FDE9"/>
<keyword evidence="2" id="KW-1185">Reference proteome</keyword>
<dbReference type="Gene3D" id="3.30.40.190">
    <property type="match status" value="1"/>
</dbReference>
<accession>A0A853FDE9</accession>
<dbReference type="RefSeq" id="WP_129971426.1">
    <property type="nucleotide sequence ID" value="NZ_JACCEW010000008.1"/>
</dbReference>
<comment type="caution">
    <text evidence="1">The sequence shown here is derived from an EMBL/GenBank/DDBJ whole genome shotgun (WGS) entry which is preliminary data.</text>
</comment>
<evidence type="ECO:0000313" key="1">
    <source>
        <dbReference type="EMBL" id="NYT38894.1"/>
    </source>
</evidence>
<gene>
    <name evidence="1" type="ORF">H0A68_18620</name>
</gene>
<dbReference type="Pfam" id="PF16786">
    <property type="entry name" value="RecA_dep_nuc"/>
    <property type="match status" value="1"/>
</dbReference>
<proteinExistence type="predicted"/>
<organism evidence="1 2">
    <name type="scientific">Allopusillimonas soli</name>
    <dbReference type="NCBI Taxonomy" id="659016"/>
    <lineage>
        <taxon>Bacteria</taxon>
        <taxon>Pseudomonadati</taxon>
        <taxon>Pseudomonadota</taxon>
        <taxon>Betaproteobacteria</taxon>
        <taxon>Burkholderiales</taxon>
        <taxon>Alcaligenaceae</taxon>
        <taxon>Allopusillimonas</taxon>
    </lineage>
</organism>
<dbReference type="InterPro" id="IPR031875">
    <property type="entry name" value="RecA_dep_nuc"/>
</dbReference>
<sequence length="121" mass="13514">MKGRPTSAAEKRFHDQLARHIGCIACLLSKSSNPEVSIHHIDGRTKPWAHWLVLPLCAGHHQENTGRPGLIPVHPWTNRFEQAYGPQPFLLHVCLDILERRHGIIVPQARAAANGDWSKAA</sequence>